<keyword evidence="1" id="KW-0808">Transferase</keyword>
<dbReference type="AlphaFoldDB" id="A0A5C5UZD4"/>
<dbReference type="RefSeq" id="WP_146435651.1">
    <property type="nucleotide sequence ID" value="NZ_SJPF01000005.1"/>
</dbReference>
<dbReference type="Proteomes" id="UP000318878">
    <property type="component" value="Unassembled WGS sequence"/>
</dbReference>
<protein>
    <submittedName>
        <fullName evidence="1">Glycosyl transferase family 8</fullName>
    </submittedName>
</protein>
<gene>
    <name evidence="1" type="ORF">Enr8_43810</name>
</gene>
<dbReference type="OrthoDB" id="9798746at2"/>
<dbReference type="InterPro" id="IPR029044">
    <property type="entry name" value="Nucleotide-diphossugar_trans"/>
</dbReference>
<accession>A0A5C5UZD4</accession>
<keyword evidence="2" id="KW-1185">Reference proteome</keyword>
<evidence type="ECO:0000313" key="1">
    <source>
        <dbReference type="EMBL" id="TWT30855.1"/>
    </source>
</evidence>
<evidence type="ECO:0000313" key="2">
    <source>
        <dbReference type="Proteomes" id="UP000318878"/>
    </source>
</evidence>
<proteinExistence type="predicted"/>
<dbReference type="EMBL" id="SJPF01000005">
    <property type="protein sequence ID" value="TWT30855.1"/>
    <property type="molecule type" value="Genomic_DNA"/>
</dbReference>
<comment type="caution">
    <text evidence="1">The sequence shown here is derived from an EMBL/GenBank/DDBJ whole genome shotgun (WGS) entry which is preliminary data.</text>
</comment>
<reference evidence="1 2" key="1">
    <citation type="submission" date="2019-02" db="EMBL/GenBank/DDBJ databases">
        <title>Deep-cultivation of Planctomycetes and their phenomic and genomic characterization uncovers novel biology.</title>
        <authorList>
            <person name="Wiegand S."/>
            <person name="Jogler M."/>
            <person name="Boedeker C."/>
            <person name="Pinto D."/>
            <person name="Vollmers J."/>
            <person name="Rivas-Marin E."/>
            <person name="Kohn T."/>
            <person name="Peeters S.H."/>
            <person name="Heuer A."/>
            <person name="Rast P."/>
            <person name="Oberbeckmann S."/>
            <person name="Bunk B."/>
            <person name="Jeske O."/>
            <person name="Meyerdierks A."/>
            <person name="Storesund J.E."/>
            <person name="Kallscheuer N."/>
            <person name="Luecker S."/>
            <person name="Lage O.M."/>
            <person name="Pohl T."/>
            <person name="Merkel B.J."/>
            <person name="Hornburger P."/>
            <person name="Mueller R.-W."/>
            <person name="Bruemmer F."/>
            <person name="Labrenz M."/>
            <person name="Spormann A.M."/>
            <person name="Op Den Camp H."/>
            <person name="Overmann J."/>
            <person name="Amann R."/>
            <person name="Jetten M.S.M."/>
            <person name="Mascher T."/>
            <person name="Medema M.H."/>
            <person name="Devos D.P."/>
            <person name="Kaster A.-K."/>
            <person name="Ovreas L."/>
            <person name="Rohde M."/>
            <person name="Galperin M.Y."/>
            <person name="Jogler C."/>
        </authorList>
    </citation>
    <scope>NUCLEOTIDE SEQUENCE [LARGE SCALE GENOMIC DNA]</scope>
    <source>
        <strain evidence="1 2">Enr8</strain>
    </source>
</reference>
<dbReference type="GO" id="GO:0016740">
    <property type="term" value="F:transferase activity"/>
    <property type="evidence" value="ECO:0007669"/>
    <property type="project" value="UniProtKB-KW"/>
</dbReference>
<dbReference type="Gene3D" id="3.90.550.10">
    <property type="entry name" value="Spore Coat Polysaccharide Biosynthesis Protein SpsA, Chain A"/>
    <property type="match status" value="1"/>
</dbReference>
<dbReference type="SUPFAM" id="SSF53448">
    <property type="entry name" value="Nucleotide-diphospho-sugar transferases"/>
    <property type="match status" value="1"/>
</dbReference>
<organism evidence="1 2">
    <name type="scientific">Blastopirellula retiformator</name>
    <dbReference type="NCBI Taxonomy" id="2527970"/>
    <lineage>
        <taxon>Bacteria</taxon>
        <taxon>Pseudomonadati</taxon>
        <taxon>Planctomycetota</taxon>
        <taxon>Planctomycetia</taxon>
        <taxon>Pirellulales</taxon>
        <taxon>Pirellulaceae</taxon>
        <taxon>Blastopirellula</taxon>
    </lineage>
</organism>
<sequence length="286" mass="33369">MTQLPPVRVFIGSGEASCLERKTLIHSLRKTCSRELDIYVFNGTHNSIERNDEEPVLANLPLWIKYQNFTEFSNYRFLIPEICGHEGRAIFLDSDMVCLSDIAEFFDQPMNGHDMLAKAEAYQGESCWGMSQILFDCSKCRFDVEQIFREMEAGEFANIDFHQMRPPFLAKHPYSLGAYDSNWNVFDKCDENTKLIHYTNLGTQPWKFPGHPHEQLWFDHFQEARESGLITQFDLKKTLSRAYCRQDILNPSAYTIPMHGQGKKKNILKRLERKIKKLWRGEKKAA</sequence>
<name>A0A5C5UZD4_9BACT</name>